<evidence type="ECO:0000313" key="3">
    <source>
        <dbReference type="Proteomes" id="UP001168821"/>
    </source>
</evidence>
<keyword evidence="1" id="KW-0812">Transmembrane</keyword>
<keyword evidence="1" id="KW-1133">Transmembrane helix</keyword>
<accession>A0AA38HH65</accession>
<dbReference type="Proteomes" id="UP001168821">
    <property type="component" value="Unassembled WGS sequence"/>
</dbReference>
<evidence type="ECO:0000256" key="1">
    <source>
        <dbReference type="SAM" id="Phobius"/>
    </source>
</evidence>
<proteinExistence type="predicted"/>
<dbReference type="EMBL" id="JALNTZ010002495">
    <property type="protein sequence ID" value="KAJ3617064.1"/>
    <property type="molecule type" value="Genomic_DNA"/>
</dbReference>
<feature type="transmembrane region" description="Helical" evidence="1">
    <location>
        <begin position="29"/>
        <end position="50"/>
    </location>
</feature>
<keyword evidence="1" id="KW-0472">Membrane</keyword>
<gene>
    <name evidence="2" type="ORF">Zmor_008882</name>
</gene>
<comment type="caution">
    <text evidence="2">The sequence shown here is derived from an EMBL/GenBank/DDBJ whole genome shotgun (WGS) entry which is preliminary data.</text>
</comment>
<keyword evidence="3" id="KW-1185">Reference proteome</keyword>
<evidence type="ECO:0000313" key="2">
    <source>
        <dbReference type="EMBL" id="KAJ3617064.1"/>
    </source>
</evidence>
<reference evidence="2" key="1">
    <citation type="journal article" date="2023" name="G3 (Bethesda)">
        <title>Whole genome assemblies of Zophobas morio and Tenebrio molitor.</title>
        <authorList>
            <person name="Kaur S."/>
            <person name="Stinson S.A."/>
            <person name="diCenzo G.C."/>
        </authorList>
    </citation>
    <scope>NUCLEOTIDE SEQUENCE</scope>
    <source>
        <strain evidence="2">QUZm001</strain>
    </source>
</reference>
<dbReference type="AlphaFoldDB" id="A0AA38HH65"/>
<sequence length="128" mass="14882">MVADSQYAFNLHTGWINPLTLQRINRLHLINGLLLLIATAYYLYYCWCMIEGDIIPIIRKGKNIENKTVKPLTWYPLPRIAVGERDPRCFVSLRGVHIFSHTVDRKCFFCAVDLPNETLVNYKAVWVV</sequence>
<protein>
    <submittedName>
        <fullName evidence="2">Uncharacterized protein</fullName>
    </submittedName>
</protein>
<organism evidence="2 3">
    <name type="scientific">Zophobas morio</name>
    <dbReference type="NCBI Taxonomy" id="2755281"/>
    <lineage>
        <taxon>Eukaryota</taxon>
        <taxon>Metazoa</taxon>
        <taxon>Ecdysozoa</taxon>
        <taxon>Arthropoda</taxon>
        <taxon>Hexapoda</taxon>
        <taxon>Insecta</taxon>
        <taxon>Pterygota</taxon>
        <taxon>Neoptera</taxon>
        <taxon>Endopterygota</taxon>
        <taxon>Coleoptera</taxon>
        <taxon>Polyphaga</taxon>
        <taxon>Cucujiformia</taxon>
        <taxon>Tenebrionidae</taxon>
        <taxon>Zophobas</taxon>
    </lineage>
</organism>
<name>A0AA38HH65_9CUCU</name>